<dbReference type="Proteomes" id="UP000287336">
    <property type="component" value="Unassembled WGS sequence"/>
</dbReference>
<gene>
    <name evidence="1" type="ORF">ELY33_17085</name>
</gene>
<evidence type="ECO:0000313" key="2">
    <source>
        <dbReference type="Proteomes" id="UP000287336"/>
    </source>
</evidence>
<sequence length="165" mass="18511">MSKEQPIHLRLEILRDDNGNQRAAWVAASATDATAMRERGYKPGAVTRADMKQPRNIGFHRLAHAIGGLIAEHIDDFNGMGQHEAIKELQFKSGIECEVTRTEIPGIGILESKQPRSLAFSAMEQERFYKFVASVCEYIAQGYWPQCTPEQIEDMASAMISREEA</sequence>
<accession>A0A3S1DHT0</accession>
<reference evidence="1 2" key="1">
    <citation type="submission" date="2018-12" db="EMBL/GenBank/DDBJ databases">
        <title>three novel Halomonas strain isolated from plants.</title>
        <authorList>
            <person name="Sun C."/>
        </authorList>
    </citation>
    <scope>NUCLEOTIDE SEQUENCE [LARGE SCALE GENOMIC DNA]</scope>
    <source>
        <strain evidence="1 2">DSM 19434</strain>
    </source>
</reference>
<dbReference type="RefSeq" id="WP_126949106.1">
    <property type="nucleotide sequence ID" value="NZ_RZHG01000030.1"/>
</dbReference>
<dbReference type="AlphaFoldDB" id="A0A3S1DHT0"/>
<keyword evidence="2" id="KW-1185">Reference proteome</keyword>
<evidence type="ECO:0000313" key="1">
    <source>
        <dbReference type="EMBL" id="RUR26822.1"/>
    </source>
</evidence>
<name>A0A3S1DHT0_9GAMM</name>
<proteinExistence type="predicted"/>
<dbReference type="OrthoDB" id="6949755at2"/>
<comment type="caution">
    <text evidence="1">The sequence shown here is derived from an EMBL/GenBank/DDBJ whole genome shotgun (WGS) entry which is preliminary data.</text>
</comment>
<organism evidence="1 2">
    <name type="scientific">Vreelandella andesensis</name>
    <dbReference type="NCBI Taxonomy" id="447567"/>
    <lineage>
        <taxon>Bacteria</taxon>
        <taxon>Pseudomonadati</taxon>
        <taxon>Pseudomonadota</taxon>
        <taxon>Gammaproteobacteria</taxon>
        <taxon>Oceanospirillales</taxon>
        <taxon>Halomonadaceae</taxon>
        <taxon>Vreelandella</taxon>
    </lineage>
</organism>
<dbReference type="EMBL" id="RZHG01000030">
    <property type="protein sequence ID" value="RUR26822.1"/>
    <property type="molecule type" value="Genomic_DNA"/>
</dbReference>
<protein>
    <submittedName>
        <fullName evidence="1">Uncharacterized protein</fullName>
    </submittedName>
</protein>